<feature type="transmembrane region" description="Helical" evidence="9">
    <location>
        <begin position="875"/>
        <end position="894"/>
    </location>
</feature>
<evidence type="ECO:0000256" key="5">
    <source>
        <dbReference type="ARBA" id="ARBA00022475"/>
    </source>
</evidence>
<feature type="transmembrane region" description="Helical" evidence="9">
    <location>
        <begin position="901"/>
        <end position="919"/>
    </location>
</feature>
<proteinExistence type="inferred from homology"/>
<organism evidence="10 11">
    <name type="scientific">Mesonia profundi</name>
    <dbReference type="NCBI Taxonomy" id="3070998"/>
    <lineage>
        <taxon>Bacteria</taxon>
        <taxon>Pseudomonadati</taxon>
        <taxon>Bacteroidota</taxon>
        <taxon>Flavobacteriia</taxon>
        <taxon>Flavobacteriales</taxon>
        <taxon>Flavobacteriaceae</taxon>
        <taxon>Mesonia</taxon>
    </lineage>
</organism>
<dbReference type="Gene3D" id="3.30.70.1320">
    <property type="entry name" value="Multidrug efflux transporter AcrB pore domain like"/>
    <property type="match status" value="1"/>
</dbReference>
<keyword evidence="5" id="KW-1003">Cell membrane</keyword>
<dbReference type="InterPro" id="IPR003423">
    <property type="entry name" value="OMP_efflux"/>
</dbReference>
<comment type="similarity">
    <text evidence="2">Belongs to the outer membrane factor (OMF) (TC 1.B.17) family.</text>
</comment>
<dbReference type="Pfam" id="PF00873">
    <property type="entry name" value="ACR_tran"/>
    <property type="match status" value="1"/>
</dbReference>
<feature type="transmembrane region" description="Helical" evidence="9">
    <location>
        <begin position="448"/>
        <end position="466"/>
    </location>
</feature>
<dbReference type="Gene3D" id="3.30.70.1440">
    <property type="entry name" value="Multidrug efflux transporter AcrB pore domain"/>
    <property type="match status" value="1"/>
</dbReference>
<feature type="transmembrane region" description="Helical" evidence="9">
    <location>
        <begin position="345"/>
        <end position="363"/>
    </location>
</feature>
<dbReference type="NCBIfam" id="TIGR00914">
    <property type="entry name" value="2A0601"/>
    <property type="match status" value="1"/>
</dbReference>
<keyword evidence="11" id="KW-1185">Reference proteome</keyword>
<evidence type="ECO:0000256" key="7">
    <source>
        <dbReference type="ARBA" id="ARBA00022989"/>
    </source>
</evidence>
<dbReference type="PANTHER" id="PTHR32063:SF24">
    <property type="entry name" value="CATION EFFLUX SYSTEM (ACRB_ACRD_ACRF FAMILY)"/>
    <property type="match status" value="1"/>
</dbReference>
<dbReference type="SUPFAM" id="SSF82714">
    <property type="entry name" value="Multidrug efflux transporter AcrB TolC docking domain, DN and DC subdomains"/>
    <property type="match status" value="2"/>
</dbReference>
<feature type="transmembrane region" description="Helical" evidence="9">
    <location>
        <begin position="1005"/>
        <end position="1031"/>
    </location>
</feature>
<keyword evidence="8 9" id="KW-0472">Membrane</keyword>
<feature type="transmembrane region" description="Helical" evidence="9">
    <location>
        <begin position="1043"/>
        <end position="1060"/>
    </location>
</feature>
<keyword evidence="6 9" id="KW-0812">Transmembrane</keyword>
<accession>A0ABU0ZYE3</accession>
<dbReference type="Gene3D" id="3.30.2090.10">
    <property type="entry name" value="Multidrug efflux transporter AcrB TolC docking domain, DN and DC subdomains"/>
    <property type="match status" value="2"/>
</dbReference>
<dbReference type="SUPFAM" id="SSF56954">
    <property type="entry name" value="Outer membrane efflux proteins (OEP)"/>
    <property type="match status" value="1"/>
</dbReference>
<evidence type="ECO:0000256" key="2">
    <source>
        <dbReference type="ARBA" id="ARBA00007613"/>
    </source>
</evidence>
<feature type="transmembrane region" description="Helical" evidence="9">
    <location>
        <begin position="925"/>
        <end position="946"/>
    </location>
</feature>
<gene>
    <name evidence="10" type="ORF">RBU60_02740</name>
</gene>
<feature type="transmembrane region" description="Helical" evidence="9">
    <location>
        <begin position="399"/>
        <end position="420"/>
    </location>
</feature>
<evidence type="ECO:0000256" key="3">
    <source>
        <dbReference type="ARBA" id="ARBA00010942"/>
    </source>
</evidence>
<evidence type="ECO:0000256" key="8">
    <source>
        <dbReference type="ARBA" id="ARBA00023136"/>
    </source>
</evidence>
<evidence type="ECO:0000256" key="1">
    <source>
        <dbReference type="ARBA" id="ARBA00004651"/>
    </source>
</evidence>
<dbReference type="PRINTS" id="PR00702">
    <property type="entry name" value="ACRIFLAVINRP"/>
</dbReference>
<keyword evidence="7 9" id="KW-1133">Transmembrane helix</keyword>
<protein>
    <submittedName>
        <fullName evidence="10">CusA/CzcA family heavy metal efflux RND transporter</fullName>
    </submittedName>
</protein>
<dbReference type="Gene3D" id="1.20.1600.10">
    <property type="entry name" value="Outer membrane efflux proteins (OEP)"/>
    <property type="match status" value="1"/>
</dbReference>
<feature type="transmembrane region" description="Helical" evidence="9">
    <location>
        <begin position="478"/>
        <end position="504"/>
    </location>
</feature>
<dbReference type="Proteomes" id="UP001230915">
    <property type="component" value="Unassembled WGS sequence"/>
</dbReference>
<dbReference type="SUPFAM" id="SSF82866">
    <property type="entry name" value="Multidrug efflux transporter AcrB transmembrane domain"/>
    <property type="match status" value="2"/>
</dbReference>
<name>A0ABU0ZYE3_9FLAO</name>
<dbReference type="PANTHER" id="PTHR32063">
    <property type="match status" value="1"/>
</dbReference>
<dbReference type="RefSeq" id="WP_308863127.1">
    <property type="nucleotide sequence ID" value="NZ_JAVHUL010000004.1"/>
</dbReference>
<evidence type="ECO:0000256" key="4">
    <source>
        <dbReference type="ARBA" id="ARBA00022448"/>
    </source>
</evidence>
<dbReference type="InterPro" id="IPR027463">
    <property type="entry name" value="AcrB_DN_DC_subdom"/>
</dbReference>
<evidence type="ECO:0000256" key="6">
    <source>
        <dbReference type="ARBA" id="ARBA00022692"/>
    </source>
</evidence>
<dbReference type="InterPro" id="IPR001036">
    <property type="entry name" value="Acrflvin-R"/>
</dbReference>
<feature type="transmembrane region" description="Helical" evidence="9">
    <location>
        <begin position="12"/>
        <end position="31"/>
    </location>
</feature>
<feature type="transmembrane region" description="Helical" evidence="9">
    <location>
        <begin position="375"/>
        <end position="393"/>
    </location>
</feature>
<evidence type="ECO:0000256" key="9">
    <source>
        <dbReference type="SAM" id="Phobius"/>
    </source>
</evidence>
<feature type="transmembrane region" description="Helical" evidence="9">
    <location>
        <begin position="539"/>
        <end position="556"/>
    </location>
</feature>
<dbReference type="Gene3D" id="1.20.1640.10">
    <property type="entry name" value="Multidrug efflux transporter AcrB transmembrane domain"/>
    <property type="match status" value="2"/>
</dbReference>
<dbReference type="Gene3D" id="3.30.70.1430">
    <property type="entry name" value="Multidrug efflux transporter AcrB pore domain"/>
    <property type="match status" value="2"/>
</dbReference>
<dbReference type="EMBL" id="JAVHUL010000004">
    <property type="protein sequence ID" value="MDQ7916478.1"/>
    <property type="molecule type" value="Genomic_DNA"/>
</dbReference>
<sequence>MINKIIDFSIHNKFVIGLFTIVLIGAGIWSMSQVPIDAVPDITNNQVQVITQSPNLGTQDIEQFVTYPVEIAMSNLPNVKEIRSVSRFGLSVVTIVFDDDMGNYLPRQLVGEKLPEVQKQIPQGFGEPEMGPISTGLGEIYQYTLEVEEEFKDQYSLTELRTMQDWIVRRQMAMVPGVIEVNAFGGNKKQYEVVVNPQDLRAIGISISDVFTALENNNQNTGGAYIERNHQANFIRGEGLARNKADIESIVVKTQNNIPIKIKNIGEVTIGSAVRYGALTKDGEGEAVGGMVLMLKGANSNNVIKEVTQRVEQIQKSLPEGVSIEPFLDRSELIAETTGTVKRNLLEGGLIVIFVLVLLLGNWRGGLIVASTIPLSLLFAFILMNAFGVWANLMSLGAIDFGIIVDGAVIIVESTVFLIYSQINKKKKLTSSQRDEITSKSSKKMMNAAFFGQLIILIVFLPILALEGVEGKMFQPMALTFIFAMIGAMLLCLTYVPMVSALFLRAPKTTKKSYGDKFILATQNKYEGLLTKTLKKSKLIVGIAVGLFALAIFMFTRMGGEFIPQLDEGDIAFHVILKPGSSLTETTKTTTQIERIIKAKFPEVKNVISRIGVADVPTDPMPMDISDTFLILEPKSEWVSASSKEELINKIKEAISIVPGVNYEFTQPIEMRFNELLTGVREDVAIKLFGEDLEILSSKAEEMGKLIGNVRGVADMKVEATSGLPQITIDYDRYKIARYGLNINQLNQLVQASFAGGHAGVIFEGEKRFDLVVRLKEENRQNIDDLKNLFVPLANGTQIPLRELANIDFEPGPMQISRDNTNRRTYVGINIRNRDVKSVVEEIKTILDAEFELPPGYYIRYGGAFENLERASNRLQTVVPIALILIFILIYFALKSFSQTLMIYFAIPMATIGGVFALWLRDMPFSISAGVGFIVLFGVAVLNGLVMISGLNELKEEGVTNLKDRIIQGTKRRIRPIMLTALTDILGFLPMAISASAGAEVQRPLATVVIGGLITSTLLTLFILPIFYQWIEKRAERVKINKNMIATAILLGAIAIPQWSSAQVQQKLEKKDSLTVISLQEAVDLAEKNYPLLKTGQLAIEKQQQLSSLAYDFGTTEIFTGGEEISSGRGTYTLVGLGQKRIDLFGIGAKKRLAEQQVKLAETAYQLTELEVKKEVQQAWKSVFIAQKELILYQELDSVYTKFTTAVELNYEVEAISRLTYASAKNQALQIQNKLQQAKQDYLVSLQQFNLWLMTDEFYSVPLNFKEEDLIVLGEEFKMENHPEYQASQQQIEAYQAEFKAAKADRLPKFNLQGGWQKVNGSTDFYSYQAGISIPLFSGTERNRVQTAKINQQIATTQAEFTKSQLESTYLQAWETYKKWQRTWRLYEEESLPLAIEQREGALMTYKEGVVNYTGFTQMMRDAIQIEQDAMTALENYLTHSFEIQYFKN</sequence>
<comment type="subcellular location">
    <subcellularLocation>
        <location evidence="1">Cell membrane</location>
        <topology evidence="1">Multi-pass membrane protein</topology>
    </subcellularLocation>
</comment>
<comment type="caution">
    <text evidence="10">The sequence shown here is derived from an EMBL/GenBank/DDBJ whole genome shotgun (WGS) entry which is preliminary data.</text>
</comment>
<feature type="transmembrane region" description="Helical" evidence="9">
    <location>
        <begin position="977"/>
        <end position="999"/>
    </location>
</feature>
<dbReference type="SUPFAM" id="SSF82693">
    <property type="entry name" value="Multidrug efflux transporter AcrB pore domain, PN1, PN2, PC1 and PC2 subdomains"/>
    <property type="match status" value="3"/>
</dbReference>
<comment type="similarity">
    <text evidence="3">Belongs to the resistance-nodulation-cell division (RND) (TC 2.A.6) family.</text>
</comment>
<reference evidence="10 11" key="1">
    <citation type="submission" date="2023-08" db="EMBL/GenBank/DDBJ databases">
        <title>Mesonia sp. MT50, isolated from deep-sea sediment of the Mariana Trench.</title>
        <authorList>
            <person name="Fu H."/>
        </authorList>
    </citation>
    <scope>NUCLEOTIDE SEQUENCE [LARGE SCALE GENOMIC DNA]</scope>
    <source>
        <strain evidence="10 11">MT50</strain>
    </source>
</reference>
<evidence type="ECO:0000313" key="11">
    <source>
        <dbReference type="Proteomes" id="UP001230915"/>
    </source>
</evidence>
<evidence type="ECO:0000313" key="10">
    <source>
        <dbReference type="EMBL" id="MDQ7916478.1"/>
    </source>
</evidence>
<dbReference type="Pfam" id="PF02321">
    <property type="entry name" value="OEP"/>
    <property type="match status" value="1"/>
</dbReference>
<keyword evidence="4" id="KW-0813">Transport</keyword>
<dbReference type="InterPro" id="IPR004763">
    <property type="entry name" value="CusA-like"/>
</dbReference>